<comment type="caution">
    <text evidence="9">The sequence shown here is derived from an EMBL/GenBank/DDBJ whole genome shotgun (WGS) entry which is preliminary data.</text>
</comment>
<evidence type="ECO:0000313" key="9">
    <source>
        <dbReference type="EMBL" id="KAI5079676.1"/>
    </source>
</evidence>
<dbReference type="Gene3D" id="1.10.45.10">
    <property type="entry name" value="Vanillyl-alcohol Oxidase, Chain A, domain 4"/>
    <property type="match status" value="1"/>
</dbReference>
<evidence type="ECO:0000256" key="2">
    <source>
        <dbReference type="ARBA" id="ARBA00008000"/>
    </source>
</evidence>
<dbReference type="GO" id="GO:0071949">
    <property type="term" value="F:FAD binding"/>
    <property type="evidence" value="ECO:0007669"/>
    <property type="project" value="InterPro"/>
</dbReference>
<keyword evidence="3" id="KW-0285">Flavoprotein</keyword>
<proteinExistence type="inferred from homology"/>
<dbReference type="SUPFAM" id="SSF55103">
    <property type="entry name" value="FAD-linked oxidases, C-terminal domain"/>
    <property type="match status" value="1"/>
</dbReference>
<dbReference type="InterPro" id="IPR016169">
    <property type="entry name" value="FAD-bd_PCMH_sub2"/>
</dbReference>
<keyword evidence="4" id="KW-0274">FAD</keyword>
<gene>
    <name evidence="9" type="ORF">GOP47_0005155</name>
</gene>
<dbReference type="EC" id="1.1.2.4" evidence="6"/>
<dbReference type="Gene3D" id="3.30.465.10">
    <property type="match status" value="1"/>
</dbReference>
<comment type="cofactor">
    <cofactor evidence="1">
        <name>FAD</name>
        <dbReference type="ChEBI" id="CHEBI:57692"/>
    </cofactor>
</comment>
<organism evidence="9 10">
    <name type="scientific">Adiantum capillus-veneris</name>
    <name type="common">Maidenhair fern</name>
    <dbReference type="NCBI Taxonomy" id="13818"/>
    <lineage>
        <taxon>Eukaryota</taxon>
        <taxon>Viridiplantae</taxon>
        <taxon>Streptophyta</taxon>
        <taxon>Embryophyta</taxon>
        <taxon>Tracheophyta</taxon>
        <taxon>Polypodiopsida</taxon>
        <taxon>Polypodiidae</taxon>
        <taxon>Polypodiales</taxon>
        <taxon>Pteridineae</taxon>
        <taxon>Pteridaceae</taxon>
        <taxon>Vittarioideae</taxon>
        <taxon>Adiantum</taxon>
    </lineage>
</organism>
<reference evidence="9 10" key="1">
    <citation type="submission" date="2021-01" db="EMBL/GenBank/DDBJ databases">
        <title>Adiantum capillus-veneris genome.</title>
        <authorList>
            <person name="Fang Y."/>
            <person name="Liao Q."/>
        </authorList>
    </citation>
    <scope>NUCLEOTIDE SEQUENCE [LARGE SCALE GENOMIC DNA]</scope>
    <source>
        <strain evidence="9">H3</strain>
        <tissue evidence="9">Leaf</tissue>
    </source>
</reference>
<evidence type="ECO:0000256" key="4">
    <source>
        <dbReference type="ARBA" id="ARBA00022827"/>
    </source>
</evidence>
<feature type="domain" description="FAD-binding PCMH-type" evidence="8">
    <location>
        <begin position="86"/>
        <end position="327"/>
    </location>
</feature>
<dbReference type="GO" id="GO:1903457">
    <property type="term" value="P:lactate catabolic process"/>
    <property type="evidence" value="ECO:0007669"/>
    <property type="project" value="TreeGrafter"/>
</dbReference>
<dbReference type="PROSITE" id="PS51387">
    <property type="entry name" value="FAD_PCMH"/>
    <property type="match status" value="1"/>
</dbReference>
<evidence type="ECO:0000256" key="6">
    <source>
        <dbReference type="ARBA" id="ARBA00038897"/>
    </source>
</evidence>
<dbReference type="InterPro" id="IPR036318">
    <property type="entry name" value="FAD-bd_PCMH-like_sf"/>
</dbReference>
<sequence length="575" mass="62453">MLQPDIDVLSNNGLSTDGAPTHRLCGCQLNVLYARPQPSDGVPPRVSWRVLDILTYLAKHQSLVASLLLYFDKKLEGNQKYRGRGMRKEPGEAVAAPTNGDTASAPAEAGGDSDVQVRATENLDLEASTSSSESNIDPSKILMSLPSEELCQLSLLLAREGLSELAYTRVTEVLNKIAELAWLWPASLVLTAAGSAPLLLCQDDAQFGEIMNEGRAESLPSSFVEELRRICGADGVSVDEDERSFHSKSVSNFHPVIKIPDVVVYPRYGTMKDNVLAIRAVLADGTVVKTANRARKSAAGYDLTRLLIGSEGTLGVLIEVTLCLQKIPESSAVAICSFESVKDAADVAIAIMHSGIQASRLELLDEVMMKALNKANDKTFPEKPTLMFEFIGTDAYAKEQSMQVQKIANEHKGNAYTLFELLEEKERLWTMRKEILWACLAMQEKTGAISTDVCVPLSRLAECISRTTNETDSSFLMCASLAHAGDGNCHTLILFDSSSNEDVQEAKRLSTFIVNLALEMEGTCNGEHGVGVAKSKYLEKELGAESLKAMQTIKQALDPGNIMNPGKVIPSKFCS</sequence>
<dbReference type="OrthoDB" id="5332616at2759"/>
<dbReference type="SUPFAM" id="SSF56176">
    <property type="entry name" value="FAD-binding/transporter-associated domain-like"/>
    <property type="match status" value="1"/>
</dbReference>
<dbReference type="InterPro" id="IPR016171">
    <property type="entry name" value="Vanillyl_alc_oxidase_C-sub2"/>
</dbReference>
<dbReference type="Pfam" id="PF02913">
    <property type="entry name" value="FAD-oxidase_C"/>
    <property type="match status" value="1"/>
</dbReference>
<dbReference type="InterPro" id="IPR004113">
    <property type="entry name" value="FAD-bd_oxidored_4_C"/>
</dbReference>
<dbReference type="PANTHER" id="PTHR11748">
    <property type="entry name" value="D-LACTATE DEHYDROGENASE"/>
    <property type="match status" value="1"/>
</dbReference>
<evidence type="ECO:0000313" key="10">
    <source>
        <dbReference type="Proteomes" id="UP000886520"/>
    </source>
</evidence>
<dbReference type="Proteomes" id="UP000886520">
    <property type="component" value="Chromosome 5"/>
</dbReference>
<dbReference type="GO" id="GO:0005739">
    <property type="term" value="C:mitochondrion"/>
    <property type="evidence" value="ECO:0007669"/>
    <property type="project" value="TreeGrafter"/>
</dbReference>
<protein>
    <recommendedName>
        <fullName evidence="6">D-lactate dehydrogenase (cytochrome)</fullName>
        <ecNumber evidence="6">1.1.2.4</ecNumber>
    </recommendedName>
</protein>
<accession>A0A9D4ZNC2</accession>
<evidence type="ECO:0000256" key="3">
    <source>
        <dbReference type="ARBA" id="ARBA00022630"/>
    </source>
</evidence>
<feature type="region of interest" description="Disordered" evidence="7">
    <location>
        <begin position="82"/>
        <end position="114"/>
    </location>
</feature>
<dbReference type="AlphaFoldDB" id="A0A9D4ZNC2"/>
<comment type="similarity">
    <text evidence="2">Belongs to the FAD-binding oxidoreductase/transferase type 4 family.</text>
</comment>
<evidence type="ECO:0000256" key="7">
    <source>
        <dbReference type="SAM" id="MobiDB-lite"/>
    </source>
</evidence>
<dbReference type="EMBL" id="JABFUD020000005">
    <property type="protein sequence ID" value="KAI5079676.1"/>
    <property type="molecule type" value="Genomic_DNA"/>
</dbReference>
<dbReference type="InterPro" id="IPR016166">
    <property type="entry name" value="FAD-bd_PCMH"/>
</dbReference>
<dbReference type="FunFam" id="1.10.45.10:FF:000001">
    <property type="entry name" value="D-lactate dehydrogenase mitochondrial"/>
    <property type="match status" value="1"/>
</dbReference>
<keyword evidence="10" id="KW-1185">Reference proteome</keyword>
<dbReference type="GO" id="GO:0008720">
    <property type="term" value="F:D-lactate dehydrogenase (NAD+) activity"/>
    <property type="evidence" value="ECO:0007669"/>
    <property type="project" value="TreeGrafter"/>
</dbReference>
<keyword evidence="5" id="KW-0560">Oxidoreductase</keyword>
<dbReference type="Gene3D" id="3.30.70.2740">
    <property type="match status" value="1"/>
</dbReference>
<name>A0A9D4ZNC2_ADICA</name>
<dbReference type="FunFam" id="3.30.70.2740:FF:000001">
    <property type="entry name" value="D-lactate dehydrogenase mitochondrial"/>
    <property type="match status" value="1"/>
</dbReference>
<dbReference type="GO" id="GO:0004458">
    <property type="term" value="F:D-lactate dehydrogenase (cytochrome) activity"/>
    <property type="evidence" value="ECO:0007669"/>
    <property type="project" value="UniProtKB-EC"/>
</dbReference>
<evidence type="ECO:0000256" key="5">
    <source>
        <dbReference type="ARBA" id="ARBA00023002"/>
    </source>
</evidence>
<dbReference type="PANTHER" id="PTHR11748:SF111">
    <property type="entry name" value="D-LACTATE DEHYDROGENASE, MITOCHONDRIAL-RELATED"/>
    <property type="match status" value="1"/>
</dbReference>
<evidence type="ECO:0000259" key="8">
    <source>
        <dbReference type="PROSITE" id="PS51387"/>
    </source>
</evidence>
<evidence type="ECO:0000256" key="1">
    <source>
        <dbReference type="ARBA" id="ARBA00001974"/>
    </source>
</evidence>
<dbReference type="InterPro" id="IPR016164">
    <property type="entry name" value="FAD-linked_Oxase-like_C"/>
</dbReference>